<reference evidence="3 4" key="1">
    <citation type="submission" date="2019-07" db="EMBL/GenBank/DDBJ databases">
        <title>Draft genome assembly of a fouling barnacle, Amphibalanus amphitrite (Darwin, 1854): The first reference genome for Thecostraca.</title>
        <authorList>
            <person name="Kim W."/>
        </authorList>
    </citation>
    <scope>NUCLEOTIDE SEQUENCE [LARGE SCALE GENOMIC DNA]</scope>
    <source>
        <strain evidence="3">SNU_AA5</strain>
        <tissue evidence="3">Soma without cirri and trophi</tissue>
    </source>
</reference>
<organism evidence="3 4">
    <name type="scientific">Amphibalanus amphitrite</name>
    <name type="common">Striped barnacle</name>
    <name type="synonym">Balanus amphitrite</name>
    <dbReference type="NCBI Taxonomy" id="1232801"/>
    <lineage>
        <taxon>Eukaryota</taxon>
        <taxon>Metazoa</taxon>
        <taxon>Ecdysozoa</taxon>
        <taxon>Arthropoda</taxon>
        <taxon>Crustacea</taxon>
        <taxon>Multicrustacea</taxon>
        <taxon>Cirripedia</taxon>
        <taxon>Thoracica</taxon>
        <taxon>Thoracicalcarea</taxon>
        <taxon>Balanomorpha</taxon>
        <taxon>Balanoidea</taxon>
        <taxon>Balanidae</taxon>
        <taxon>Amphibalaninae</taxon>
        <taxon>Amphibalanus</taxon>
    </lineage>
</organism>
<dbReference type="OrthoDB" id="6348147at2759"/>
<dbReference type="Gene3D" id="2.60.40.1930">
    <property type="match status" value="1"/>
</dbReference>
<dbReference type="Gene3D" id="2.60.120.1540">
    <property type="match status" value="1"/>
</dbReference>
<protein>
    <submittedName>
        <fullName evidence="3">Ovostatin</fullName>
    </submittedName>
</protein>
<name>A0A6A4UZP3_AMPAM</name>
<dbReference type="InterPro" id="IPR050473">
    <property type="entry name" value="A2M/Complement_sys"/>
</dbReference>
<dbReference type="Proteomes" id="UP000440578">
    <property type="component" value="Unassembled WGS sequence"/>
</dbReference>
<dbReference type="Gene3D" id="2.20.130.20">
    <property type="match status" value="1"/>
</dbReference>
<accession>A0A6A4UZP3</accession>
<dbReference type="PANTHER" id="PTHR11412:SF171">
    <property type="entry name" value="PREGNANCY ZONE PROTEIN-LIKE PROTEIN"/>
    <property type="match status" value="1"/>
</dbReference>
<dbReference type="SMART" id="SM01359">
    <property type="entry name" value="A2M_N_2"/>
    <property type="match status" value="1"/>
</dbReference>
<gene>
    <name evidence="3" type="primary">OVOS_2</name>
    <name evidence="3" type="ORF">FJT64_013621</name>
</gene>
<evidence type="ECO:0000313" key="3">
    <source>
        <dbReference type="EMBL" id="KAF0287976.1"/>
    </source>
</evidence>
<dbReference type="EMBL" id="VIIS01002152">
    <property type="protein sequence ID" value="KAF0287976.1"/>
    <property type="molecule type" value="Genomic_DNA"/>
</dbReference>
<keyword evidence="4" id="KW-1185">Reference proteome</keyword>
<dbReference type="PANTHER" id="PTHR11412">
    <property type="entry name" value="MACROGLOBULIN / COMPLEMENT"/>
    <property type="match status" value="1"/>
</dbReference>
<comment type="caution">
    <text evidence="3">The sequence shown here is derived from an EMBL/GenBank/DDBJ whole genome shotgun (WGS) entry which is preliminary data.</text>
</comment>
<dbReference type="AlphaFoldDB" id="A0A6A4UZP3"/>
<dbReference type="InterPro" id="IPR013783">
    <property type="entry name" value="Ig-like_fold"/>
</dbReference>
<evidence type="ECO:0000259" key="2">
    <source>
        <dbReference type="SMART" id="SM01359"/>
    </source>
</evidence>
<evidence type="ECO:0000313" key="4">
    <source>
        <dbReference type="Proteomes" id="UP000440578"/>
    </source>
</evidence>
<proteinExistence type="predicted"/>
<evidence type="ECO:0000256" key="1">
    <source>
        <dbReference type="SAM" id="MobiDB-lite"/>
    </source>
</evidence>
<sequence>MSATFPQYESHVKTEFGYTPFFWETPKPNRRTTGGECREYRTDENGRIVYYIPPQVENIVKIHISFSSDVVGQHRIPSQTLEAFFSPSHSYLSIDAHELPEQLPCSGDVTVKLLSTEQGPVPAMVYKILSRGKIIKEGNIDTDTLTFPMLPKMGPEFKLLVYYIKESGEVVSDSRVFEVDKCLPNNVQVSWDQKTVKPGDSASFTVRASPNSVCGISAVDKSTELLGTSNQITLDTVFSKLQQFIIDSYEHPRQKAGFLVLSNLALETRPCYKSKVSRRGPPRPPGPPGPPGVSPQVEMQTAPPPQEDQLRDFFPEAFLFSLETLESFPVNFLSLGEVNITVTARAQDGYCDEGNTIAPGSDTVIRPIVVKPEGFPQEVTHSRFICLDEGDDHHTETVNLPVPEGLVPDSQRAYFSVIGDLLGQTFQVGRHTRR</sequence>
<dbReference type="Gene3D" id="2.60.40.10">
    <property type="entry name" value="Immunoglobulins"/>
    <property type="match status" value="1"/>
</dbReference>
<dbReference type="InterPro" id="IPR011625">
    <property type="entry name" value="A2M_N_BRD"/>
</dbReference>
<dbReference type="Pfam" id="PF07703">
    <property type="entry name" value="A2M_BRD"/>
    <property type="match status" value="1"/>
</dbReference>
<feature type="region of interest" description="Disordered" evidence="1">
    <location>
        <begin position="273"/>
        <end position="308"/>
    </location>
</feature>
<feature type="compositionally biased region" description="Pro residues" evidence="1">
    <location>
        <begin position="282"/>
        <end position="293"/>
    </location>
</feature>
<feature type="domain" description="Alpha-2-macroglobulin bait region" evidence="2">
    <location>
        <begin position="94"/>
        <end position="226"/>
    </location>
</feature>